<keyword evidence="2" id="KW-0472">Membrane</keyword>
<gene>
    <name evidence="4" type="ORF">S01H4_01818</name>
</gene>
<dbReference type="InterPro" id="IPR001347">
    <property type="entry name" value="SIS_dom"/>
</dbReference>
<sequence length="354" mass="40913">MERQNYTYGEIINQVEKWKIIYNDITGKDFVLHLKIFSDKYDEIIIFGCGSSYNLSKSASFFTKSMLPRQSCLALPSSELLINTDTYINENKKYLVVGFSRSGETTESIKVVRLLKNRRNVTTFTFSCKENNTISKFSDHHFLCRGVTEKSIVMTVSFSSMLIAYCMILIKFLDKKKMLEEFKCLIEYLNANIAILYDDIENYFKNNGTFNSYFVLGSGFNYGLAVEADLKMKEMSQTPSYSYHLYEFNHGPKSLINEESLCLILTLSKDLFKKEEIIKEILDLESKVLIIGRGNNINISDNNLKYLFPDFNFSFDIVGSFINIPVFHILAYIKTIKKNLNPDKPQNLNYTVVI</sequence>
<accession>X0ZP51</accession>
<evidence type="ECO:0000256" key="2">
    <source>
        <dbReference type="SAM" id="Phobius"/>
    </source>
</evidence>
<dbReference type="InterPro" id="IPR046348">
    <property type="entry name" value="SIS_dom_sf"/>
</dbReference>
<comment type="caution">
    <text evidence="4">The sequence shown here is derived from an EMBL/GenBank/DDBJ whole genome shotgun (WGS) entry which is preliminary data.</text>
</comment>
<dbReference type="Gene3D" id="3.40.50.10490">
    <property type="entry name" value="Glucose-6-phosphate isomerase like protein, domain 1"/>
    <property type="match status" value="2"/>
</dbReference>
<dbReference type="AlphaFoldDB" id="X0ZP51"/>
<dbReference type="SUPFAM" id="SSF53697">
    <property type="entry name" value="SIS domain"/>
    <property type="match status" value="1"/>
</dbReference>
<dbReference type="GO" id="GO:1901135">
    <property type="term" value="P:carbohydrate derivative metabolic process"/>
    <property type="evidence" value="ECO:0007669"/>
    <property type="project" value="InterPro"/>
</dbReference>
<organism evidence="4">
    <name type="scientific">marine sediment metagenome</name>
    <dbReference type="NCBI Taxonomy" id="412755"/>
    <lineage>
        <taxon>unclassified sequences</taxon>
        <taxon>metagenomes</taxon>
        <taxon>ecological metagenomes</taxon>
    </lineage>
</organism>
<reference evidence="4" key="1">
    <citation type="journal article" date="2014" name="Front. Microbiol.">
        <title>High frequency of phylogenetically diverse reductive dehalogenase-homologous genes in deep subseafloor sedimentary metagenomes.</title>
        <authorList>
            <person name="Kawai M."/>
            <person name="Futagami T."/>
            <person name="Toyoda A."/>
            <person name="Takaki Y."/>
            <person name="Nishi S."/>
            <person name="Hori S."/>
            <person name="Arai W."/>
            <person name="Tsubouchi T."/>
            <person name="Morono Y."/>
            <person name="Uchiyama I."/>
            <person name="Ito T."/>
            <person name="Fujiyama A."/>
            <person name="Inagaki F."/>
            <person name="Takami H."/>
        </authorList>
    </citation>
    <scope>NUCLEOTIDE SEQUENCE</scope>
    <source>
        <strain evidence="4">Expedition CK06-06</strain>
    </source>
</reference>
<protein>
    <recommendedName>
        <fullName evidence="3">SIS domain-containing protein</fullName>
    </recommendedName>
</protein>
<keyword evidence="2" id="KW-0812">Transmembrane</keyword>
<dbReference type="CDD" id="cd05008">
    <property type="entry name" value="SIS_GlmS_GlmD_1"/>
    <property type="match status" value="1"/>
</dbReference>
<dbReference type="CDD" id="cd05009">
    <property type="entry name" value="SIS_GlmS_GlmD_2"/>
    <property type="match status" value="1"/>
</dbReference>
<name>X0ZP51_9ZZZZ</name>
<feature type="domain" description="SIS" evidence="3">
    <location>
        <begin position="33"/>
        <end position="178"/>
    </location>
</feature>
<dbReference type="InterPro" id="IPR035490">
    <property type="entry name" value="GlmS/FrlB_SIS"/>
</dbReference>
<evidence type="ECO:0000313" key="4">
    <source>
        <dbReference type="EMBL" id="GAG71194.1"/>
    </source>
</evidence>
<dbReference type="Pfam" id="PF01380">
    <property type="entry name" value="SIS"/>
    <property type="match status" value="2"/>
</dbReference>
<dbReference type="PROSITE" id="PS51464">
    <property type="entry name" value="SIS"/>
    <property type="match status" value="1"/>
</dbReference>
<keyword evidence="1" id="KW-0677">Repeat</keyword>
<dbReference type="InterPro" id="IPR035466">
    <property type="entry name" value="GlmS/AgaS_SIS"/>
</dbReference>
<feature type="transmembrane region" description="Helical" evidence="2">
    <location>
        <begin position="152"/>
        <end position="173"/>
    </location>
</feature>
<evidence type="ECO:0000259" key="3">
    <source>
        <dbReference type="PROSITE" id="PS51464"/>
    </source>
</evidence>
<proteinExistence type="predicted"/>
<dbReference type="PANTHER" id="PTHR10937:SF4">
    <property type="entry name" value="GLUCOSAMINE-6-PHOSPHATE DEAMINASE"/>
    <property type="match status" value="1"/>
</dbReference>
<dbReference type="GO" id="GO:0097367">
    <property type="term" value="F:carbohydrate derivative binding"/>
    <property type="evidence" value="ECO:0007669"/>
    <property type="project" value="InterPro"/>
</dbReference>
<dbReference type="EMBL" id="BART01000358">
    <property type="protein sequence ID" value="GAG71194.1"/>
    <property type="molecule type" value="Genomic_DNA"/>
</dbReference>
<dbReference type="PANTHER" id="PTHR10937">
    <property type="entry name" value="GLUCOSAMINE--FRUCTOSE-6-PHOSPHATE AMINOTRANSFERASE, ISOMERIZING"/>
    <property type="match status" value="1"/>
</dbReference>
<evidence type="ECO:0000256" key="1">
    <source>
        <dbReference type="ARBA" id="ARBA00022737"/>
    </source>
</evidence>
<keyword evidence="2" id="KW-1133">Transmembrane helix</keyword>